<accession>H1W4T2</accession>
<reference evidence="3" key="1">
    <citation type="journal article" date="2012" name="Nat. Genet.">
        <title>Lifestyle transitions in plant pathogenic Colletotrichum fungi deciphered by genome and transcriptome analyses.</title>
        <authorList>
            <person name="O'Connell R.J."/>
            <person name="Thon M.R."/>
            <person name="Hacquard S."/>
            <person name="Amyotte S.G."/>
            <person name="Kleemann J."/>
            <person name="Torres M.F."/>
            <person name="Damm U."/>
            <person name="Buiate E.A."/>
            <person name="Epstein L."/>
            <person name="Alkan N."/>
            <person name="Altmueller J."/>
            <person name="Alvarado-Balderrama L."/>
            <person name="Bauser C.A."/>
            <person name="Becker C."/>
            <person name="Birren B.W."/>
            <person name="Chen Z."/>
            <person name="Choi J."/>
            <person name="Crouch J.A."/>
            <person name="Duvick J.P."/>
            <person name="Farman M.A."/>
            <person name="Gan P."/>
            <person name="Heiman D."/>
            <person name="Henrissat B."/>
            <person name="Howard R.J."/>
            <person name="Kabbage M."/>
            <person name="Koch C."/>
            <person name="Kracher B."/>
            <person name="Kubo Y."/>
            <person name="Law A.D."/>
            <person name="Lebrun M.-H."/>
            <person name="Lee Y.-H."/>
            <person name="Miyara I."/>
            <person name="Moore N."/>
            <person name="Neumann U."/>
            <person name="Nordstroem K."/>
            <person name="Panaccione D.G."/>
            <person name="Panstruga R."/>
            <person name="Place M."/>
            <person name="Proctor R.H."/>
            <person name="Prusky D."/>
            <person name="Rech G."/>
            <person name="Reinhardt R."/>
            <person name="Rollins J.A."/>
            <person name="Rounsley S."/>
            <person name="Schardl C.L."/>
            <person name="Schwartz D.C."/>
            <person name="Shenoy N."/>
            <person name="Shirasu K."/>
            <person name="Sikhakolli U.R."/>
            <person name="Stueber K."/>
            <person name="Sukno S.A."/>
            <person name="Sweigard J.A."/>
            <person name="Takano Y."/>
            <person name="Takahara H."/>
            <person name="Trail F."/>
            <person name="van der Does H.C."/>
            <person name="Voll L.M."/>
            <person name="Will I."/>
            <person name="Young S."/>
            <person name="Zeng Q."/>
            <person name="Zhang J."/>
            <person name="Zhou S."/>
            <person name="Dickman M.B."/>
            <person name="Schulze-Lefert P."/>
            <person name="Ver Loren van Themaat E."/>
            <person name="Ma L.-J."/>
            <person name="Vaillancourt L.J."/>
        </authorList>
    </citation>
    <scope>NUCLEOTIDE SEQUENCE [LARGE SCALE GENOMIC DNA]</scope>
    <source>
        <strain evidence="3">IMI 349063</strain>
    </source>
</reference>
<feature type="region of interest" description="Disordered" evidence="1">
    <location>
        <begin position="40"/>
        <end position="69"/>
    </location>
</feature>
<gene>
    <name evidence="2" type="ORF">CH063_00679</name>
</gene>
<dbReference type="HOGENOM" id="CLU_1323633_0_0_1"/>
<sequence>ISGNWQCRVTALLFGSARLNQSLWGSSHFGAIVQGYPLQTNTQSTPRDFQSRYTEPRGHRRPTTQSHNPLDYRSSVFVLSSPNGLQVTTNCYAPLVSSSTVSLTLRDFRYHKPEKLAATRHAMLETGGFRLGLSCPPSAGVRTSFQLRRVRRREQMSFVPRSQCCRAPFPIVIFINSKTLVSVSYPPRHSSAGRQPLFLSIATSVSVS</sequence>
<organism evidence="2 3">
    <name type="scientific">Colletotrichum higginsianum (strain IMI 349063)</name>
    <name type="common">Crucifer anthracnose fungus</name>
    <dbReference type="NCBI Taxonomy" id="759273"/>
    <lineage>
        <taxon>Eukaryota</taxon>
        <taxon>Fungi</taxon>
        <taxon>Dikarya</taxon>
        <taxon>Ascomycota</taxon>
        <taxon>Pezizomycotina</taxon>
        <taxon>Sordariomycetes</taxon>
        <taxon>Hypocreomycetidae</taxon>
        <taxon>Glomerellales</taxon>
        <taxon>Glomerellaceae</taxon>
        <taxon>Colletotrichum</taxon>
        <taxon>Colletotrichum destructivum species complex</taxon>
    </lineage>
</organism>
<feature type="compositionally biased region" description="Polar residues" evidence="1">
    <location>
        <begin position="40"/>
        <end position="53"/>
    </location>
</feature>
<evidence type="ECO:0000313" key="3">
    <source>
        <dbReference type="Proteomes" id="UP000007174"/>
    </source>
</evidence>
<dbReference type="Proteomes" id="UP000007174">
    <property type="component" value="Unassembled WGS sequence"/>
</dbReference>
<name>H1W4T2_COLHI</name>
<protein>
    <submittedName>
        <fullName evidence="2">Uncharacterized protein</fullName>
    </submittedName>
</protein>
<proteinExistence type="predicted"/>
<dbReference type="AlphaFoldDB" id="H1W4T2"/>
<evidence type="ECO:0000313" key="2">
    <source>
        <dbReference type="EMBL" id="CCF47495.1"/>
    </source>
</evidence>
<evidence type="ECO:0000256" key="1">
    <source>
        <dbReference type="SAM" id="MobiDB-lite"/>
    </source>
</evidence>
<dbReference type="EMBL" id="CACQ02009790">
    <property type="protein sequence ID" value="CCF47495.1"/>
    <property type="molecule type" value="Genomic_DNA"/>
</dbReference>
<feature type="non-terminal residue" evidence="2">
    <location>
        <position position="1"/>
    </location>
</feature>